<keyword evidence="1" id="KW-0328">Glycosyltransferase</keyword>
<keyword evidence="8" id="KW-1185">Reference proteome</keyword>
<evidence type="ECO:0000313" key="8">
    <source>
        <dbReference type="Proteomes" id="UP000054560"/>
    </source>
</evidence>
<proteinExistence type="predicted"/>
<keyword evidence="2" id="KW-0808">Transferase</keyword>
<evidence type="ECO:0000313" key="7">
    <source>
        <dbReference type="EMBL" id="KNC77512.1"/>
    </source>
</evidence>
<accession>A0A0L0FL46</accession>
<evidence type="ECO:0000259" key="6">
    <source>
        <dbReference type="Pfam" id="PF04577"/>
    </source>
</evidence>
<organism evidence="7 8">
    <name type="scientific">Sphaeroforma arctica JP610</name>
    <dbReference type="NCBI Taxonomy" id="667725"/>
    <lineage>
        <taxon>Eukaryota</taxon>
        <taxon>Ichthyosporea</taxon>
        <taxon>Ichthyophonida</taxon>
        <taxon>Sphaeroforma</taxon>
    </lineage>
</organism>
<dbReference type="EMBL" id="KQ242710">
    <property type="protein sequence ID" value="KNC77512.1"/>
    <property type="molecule type" value="Genomic_DNA"/>
</dbReference>
<evidence type="ECO:0000256" key="5">
    <source>
        <dbReference type="SAM" id="SignalP"/>
    </source>
</evidence>
<feature type="compositionally biased region" description="Polar residues" evidence="4">
    <location>
        <begin position="59"/>
        <end position="84"/>
    </location>
</feature>
<protein>
    <recommendedName>
        <fullName evidence="6">Glycosyltransferase 61 catalytic domain-containing protein</fullName>
    </recommendedName>
</protein>
<evidence type="ECO:0000256" key="4">
    <source>
        <dbReference type="SAM" id="MobiDB-lite"/>
    </source>
</evidence>
<dbReference type="InterPro" id="IPR007657">
    <property type="entry name" value="Glycosyltransferase_61"/>
</dbReference>
<gene>
    <name evidence="7" type="ORF">SARC_10025</name>
</gene>
<dbReference type="RefSeq" id="XP_014151414.1">
    <property type="nucleotide sequence ID" value="XM_014295939.1"/>
</dbReference>
<dbReference type="Pfam" id="PF04577">
    <property type="entry name" value="Glyco_transf_61"/>
    <property type="match status" value="1"/>
</dbReference>
<evidence type="ECO:0000256" key="3">
    <source>
        <dbReference type="ARBA" id="ARBA00023180"/>
    </source>
</evidence>
<feature type="region of interest" description="Disordered" evidence="4">
    <location>
        <begin position="59"/>
        <end position="87"/>
    </location>
</feature>
<reference evidence="7 8" key="1">
    <citation type="submission" date="2011-02" db="EMBL/GenBank/DDBJ databases">
        <title>The Genome Sequence of Sphaeroforma arctica JP610.</title>
        <authorList>
            <consortium name="The Broad Institute Genome Sequencing Platform"/>
            <person name="Russ C."/>
            <person name="Cuomo C."/>
            <person name="Young S.K."/>
            <person name="Zeng Q."/>
            <person name="Gargeya S."/>
            <person name="Alvarado L."/>
            <person name="Berlin A."/>
            <person name="Chapman S.B."/>
            <person name="Chen Z."/>
            <person name="Freedman E."/>
            <person name="Gellesch M."/>
            <person name="Goldberg J."/>
            <person name="Griggs A."/>
            <person name="Gujja S."/>
            <person name="Heilman E."/>
            <person name="Heiman D."/>
            <person name="Howarth C."/>
            <person name="Mehta T."/>
            <person name="Neiman D."/>
            <person name="Pearson M."/>
            <person name="Roberts A."/>
            <person name="Saif S."/>
            <person name="Shea T."/>
            <person name="Shenoy N."/>
            <person name="Sisk P."/>
            <person name="Stolte C."/>
            <person name="Sykes S."/>
            <person name="White J."/>
            <person name="Yandava C."/>
            <person name="Burger G."/>
            <person name="Gray M.W."/>
            <person name="Holland P.W.H."/>
            <person name="King N."/>
            <person name="Lang F.B.F."/>
            <person name="Roger A.J."/>
            <person name="Ruiz-Trillo I."/>
            <person name="Haas B."/>
            <person name="Nusbaum C."/>
            <person name="Birren B."/>
        </authorList>
    </citation>
    <scope>NUCLEOTIDE SEQUENCE [LARGE SCALE GENOMIC DNA]</scope>
    <source>
        <strain evidence="7 8">JP610</strain>
    </source>
</reference>
<dbReference type="GeneID" id="25910529"/>
<name>A0A0L0FL46_9EUKA</name>
<dbReference type="InterPro" id="IPR049625">
    <property type="entry name" value="Glyco_transf_61_cat"/>
</dbReference>
<evidence type="ECO:0000256" key="2">
    <source>
        <dbReference type="ARBA" id="ARBA00022679"/>
    </source>
</evidence>
<dbReference type="GO" id="GO:0016757">
    <property type="term" value="F:glycosyltransferase activity"/>
    <property type="evidence" value="ECO:0007669"/>
    <property type="project" value="UniProtKB-KW"/>
</dbReference>
<keyword evidence="3" id="KW-0325">Glycoprotein</keyword>
<feature type="chain" id="PRO_5005538807" description="Glycosyltransferase 61 catalytic domain-containing protein" evidence="5">
    <location>
        <begin position="39"/>
        <end position="599"/>
    </location>
</feature>
<feature type="signal peptide" evidence="5">
    <location>
        <begin position="1"/>
        <end position="38"/>
    </location>
</feature>
<keyword evidence="5" id="KW-0732">Signal</keyword>
<sequence>MMPSLMRWGGGRIAKVVPVLALIALLCVVLYNHESSHADVRQTADWVNSVVQKAYNNIHNSNADTSSNAEDSISNAETSSNVEDITQDADINVNNGIPNFNYIPTYDANRPPVKCQARGDDSSACVYQTLCFDGGTYFAVVANSDDGIENNLRGYPKFHMGQGSDCTWSRHEQEDTRLDNMMGIDKKMVPLGHNMLIESRSVDFLRRQVENKDTSVGWLPDNSLFLQPSVDNAFLSLISVLPWWNLLSDLKNGIPAMSLSGSVFVETNRICESNYFNFWKETIAEIGKSYFYNHNVNAVKEGLGIKSATSDVANGTETNSTLKTADGKDNVIENERFDGYLLDRDSIWDHPQPTKDTSSCRFKRDLHFKKIICSRNGVALGKSYTPVTGSISKQRLRYEVYTMHKEKVTNMQAAIKGTVHVLVYDRLVKHGRNWYDPKDFVEQIKKSADDIDTDVEVEFVPLLSELSVYEQFEKFSRAHVVVGVHGAGLTNTYFMNTNSALIEVIPVGWNSRSFRELYSSGGGYYQSLDAVPGVELTDQSLYKAYHLPECQEDEQSWLKSHYYQPHGNCYQMFKYHPIIVDPVELKQTLQRAYRHLKLE</sequence>
<dbReference type="Proteomes" id="UP000054560">
    <property type="component" value="Unassembled WGS sequence"/>
</dbReference>
<feature type="domain" description="Glycosyltransferase 61 catalytic" evidence="6">
    <location>
        <begin position="378"/>
        <end position="501"/>
    </location>
</feature>
<dbReference type="AlphaFoldDB" id="A0A0L0FL46"/>
<dbReference type="PANTHER" id="PTHR20961">
    <property type="entry name" value="GLYCOSYLTRANSFERASE"/>
    <property type="match status" value="1"/>
</dbReference>
<evidence type="ECO:0000256" key="1">
    <source>
        <dbReference type="ARBA" id="ARBA00022676"/>
    </source>
</evidence>